<dbReference type="PANTHER" id="PTHR46705">
    <property type="entry name" value="PROTEIN CBG09805"/>
    <property type="match status" value="1"/>
</dbReference>
<feature type="domain" description="Domain of unknown function DB" evidence="2">
    <location>
        <begin position="73"/>
        <end position="170"/>
    </location>
</feature>
<reference evidence="4" key="1">
    <citation type="submission" date="2022-10" db="EMBL/GenBank/DDBJ databases">
        <title>Genome assembly of Pristionchus species.</title>
        <authorList>
            <person name="Yoshida K."/>
            <person name="Sommer R.J."/>
        </authorList>
    </citation>
    <scope>NUCLEOTIDE SEQUENCE [LARGE SCALE GENOMIC DNA]</scope>
    <source>
        <strain evidence="4">RS5460</strain>
    </source>
</reference>
<evidence type="ECO:0000313" key="3">
    <source>
        <dbReference type="EMBL" id="GMR56139.1"/>
    </source>
</evidence>
<dbReference type="EMBL" id="BTRK01000005">
    <property type="protein sequence ID" value="GMR56139.1"/>
    <property type="molecule type" value="Genomic_DNA"/>
</dbReference>
<keyword evidence="4" id="KW-1185">Reference proteome</keyword>
<sequence length="184" mass="21027">TSSLIFFLSLLSLSCQQWNDWNPFAQWTQPGNLFNFGQQPFNGWQPEQRRPSGGNDMYGVAGRRNANQKLHTCCRKLTSADADCKRQYCDFDTFSSNQVLQFLGQCQSKGPTVGQMWDCASSRADHRQCCSRQGVLPACMAYCETTKGVPTDYLKYIICIGQFDKIRHCFREYLDSHPNIDGDY</sequence>
<dbReference type="PANTHER" id="PTHR46705:SF12">
    <property type="entry name" value="DOMAIN OF UNKNOWN FUNCTION DB DOMAIN-CONTAINING PROTEIN"/>
    <property type="match status" value="1"/>
</dbReference>
<dbReference type="AlphaFoldDB" id="A0AAN5D5R9"/>
<feature type="signal peptide" evidence="1">
    <location>
        <begin position="1"/>
        <end position="16"/>
    </location>
</feature>
<comment type="caution">
    <text evidence="3">The sequence shown here is derived from an EMBL/GenBank/DDBJ whole genome shotgun (WGS) entry which is preliminary data.</text>
</comment>
<evidence type="ECO:0000313" key="4">
    <source>
        <dbReference type="Proteomes" id="UP001328107"/>
    </source>
</evidence>
<organism evidence="3 4">
    <name type="scientific">Pristionchus mayeri</name>
    <dbReference type="NCBI Taxonomy" id="1317129"/>
    <lineage>
        <taxon>Eukaryota</taxon>
        <taxon>Metazoa</taxon>
        <taxon>Ecdysozoa</taxon>
        <taxon>Nematoda</taxon>
        <taxon>Chromadorea</taxon>
        <taxon>Rhabditida</taxon>
        <taxon>Rhabditina</taxon>
        <taxon>Diplogasteromorpha</taxon>
        <taxon>Diplogasteroidea</taxon>
        <taxon>Neodiplogasteridae</taxon>
        <taxon>Pristionchus</taxon>
    </lineage>
</organism>
<feature type="chain" id="PRO_5043014000" description="Domain of unknown function DB domain-containing protein" evidence="1">
    <location>
        <begin position="17"/>
        <end position="184"/>
    </location>
</feature>
<evidence type="ECO:0000256" key="1">
    <source>
        <dbReference type="SAM" id="SignalP"/>
    </source>
</evidence>
<feature type="non-terminal residue" evidence="3">
    <location>
        <position position="1"/>
    </location>
</feature>
<name>A0AAN5D5R9_9BILA</name>
<dbReference type="Pfam" id="PF01682">
    <property type="entry name" value="DB"/>
    <property type="match status" value="1"/>
</dbReference>
<keyword evidence="1" id="KW-0732">Signal</keyword>
<evidence type="ECO:0000259" key="2">
    <source>
        <dbReference type="Pfam" id="PF01682"/>
    </source>
</evidence>
<protein>
    <recommendedName>
        <fullName evidence="2">Domain of unknown function DB domain-containing protein</fullName>
    </recommendedName>
</protein>
<gene>
    <name evidence="3" type="ORF">PMAYCL1PPCAC_26334</name>
</gene>
<proteinExistence type="predicted"/>
<dbReference type="InterPro" id="IPR002602">
    <property type="entry name" value="DB"/>
</dbReference>
<dbReference type="Proteomes" id="UP001328107">
    <property type="component" value="Unassembled WGS sequence"/>
</dbReference>
<accession>A0AAN5D5R9</accession>